<dbReference type="SMART" id="SM00198">
    <property type="entry name" value="SCP"/>
    <property type="match status" value="1"/>
</dbReference>
<dbReference type="Proteomes" id="UP000270094">
    <property type="component" value="Unassembled WGS sequence"/>
</dbReference>
<dbReference type="GO" id="GO:0005576">
    <property type="term" value="C:extracellular region"/>
    <property type="evidence" value="ECO:0007669"/>
    <property type="project" value="InterPro"/>
</dbReference>
<name>A0A3P7JG17_STRVU</name>
<reference evidence="2 3" key="1">
    <citation type="submission" date="2018-11" db="EMBL/GenBank/DDBJ databases">
        <authorList>
            <consortium name="Pathogen Informatics"/>
        </authorList>
    </citation>
    <scope>NUCLEOTIDE SEQUENCE [LARGE SCALE GENOMIC DNA]</scope>
</reference>
<dbReference type="EMBL" id="UYYB01117163">
    <property type="protein sequence ID" value="VDM82346.1"/>
    <property type="molecule type" value="Genomic_DNA"/>
</dbReference>
<keyword evidence="3" id="KW-1185">Reference proteome</keyword>
<proteinExistence type="predicted"/>
<evidence type="ECO:0000259" key="1">
    <source>
        <dbReference type="SMART" id="SM00198"/>
    </source>
</evidence>
<dbReference type="CDD" id="cd05380">
    <property type="entry name" value="CAP_euk"/>
    <property type="match status" value="1"/>
</dbReference>
<dbReference type="PANTHER" id="PTHR10334">
    <property type="entry name" value="CYSTEINE-RICH SECRETORY PROTEIN-RELATED"/>
    <property type="match status" value="1"/>
</dbReference>
<dbReference type="SUPFAM" id="SSF55797">
    <property type="entry name" value="PR-1-like"/>
    <property type="match status" value="1"/>
</dbReference>
<gene>
    <name evidence="2" type="ORF">SVUK_LOCUS17344</name>
</gene>
<dbReference type="InterPro" id="IPR035940">
    <property type="entry name" value="CAP_sf"/>
</dbReference>
<accession>A0A3P7JG17</accession>
<dbReference type="Pfam" id="PF00188">
    <property type="entry name" value="CAP"/>
    <property type="match status" value="1"/>
</dbReference>
<organism evidence="2 3">
    <name type="scientific">Strongylus vulgaris</name>
    <name type="common">Blood worm</name>
    <dbReference type="NCBI Taxonomy" id="40348"/>
    <lineage>
        <taxon>Eukaryota</taxon>
        <taxon>Metazoa</taxon>
        <taxon>Ecdysozoa</taxon>
        <taxon>Nematoda</taxon>
        <taxon>Chromadorea</taxon>
        <taxon>Rhabditida</taxon>
        <taxon>Rhabditina</taxon>
        <taxon>Rhabditomorpha</taxon>
        <taxon>Strongyloidea</taxon>
        <taxon>Strongylidae</taxon>
        <taxon>Strongylus</taxon>
    </lineage>
</organism>
<dbReference type="PROSITE" id="PS01009">
    <property type="entry name" value="CRISP_1"/>
    <property type="match status" value="1"/>
</dbReference>
<dbReference type="PRINTS" id="PR00837">
    <property type="entry name" value="V5TPXLIKE"/>
</dbReference>
<dbReference type="Gene3D" id="3.40.33.10">
    <property type="entry name" value="CAP"/>
    <property type="match status" value="1"/>
</dbReference>
<feature type="domain" description="SCP" evidence="1">
    <location>
        <begin position="1"/>
        <end position="75"/>
    </location>
</feature>
<dbReference type="InterPro" id="IPR014044">
    <property type="entry name" value="CAP_dom"/>
</dbReference>
<evidence type="ECO:0000313" key="3">
    <source>
        <dbReference type="Proteomes" id="UP000270094"/>
    </source>
</evidence>
<dbReference type="AlphaFoldDB" id="A0A3P7JG17"/>
<sequence>MLKMAAQGWWDELKTNGVGPSNTLTEELWDRPNKQIGHYTQMAWETSYKLGCGVVNCASMTLVVCQYGPAGNYFNEPIYTIGDPCTSNAGCPSGNTCSVSEGLCVVP</sequence>
<dbReference type="OrthoDB" id="5874910at2759"/>
<dbReference type="InterPro" id="IPR001283">
    <property type="entry name" value="CRISP-related"/>
</dbReference>
<protein>
    <recommendedName>
        <fullName evidence="1">SCP domain-containing protein</fullName>
    </recommendedName>
</protein>
<evidence type="ECO:0000313" key="2">
    <source>
        <dbReference type="EMBL" id="VDM82346.1"/>
    </source>
</evidence>
<dbReference type="InterPro" id="IPR018244">
    <property type="entry name" value="Allrgn_V5/Tpx1_CS"/>
</dbReference>
<dbReference type="PROSITE" id="PS01010">
    <property type="entry name" value="CRISP_2"/>
    <property type="match status" value="1"/>
</dbReference>